<dbReference type="InterPro" id="IPR029058">
    <property type="entry name" value="AB_hydrolase_fold"/>
</dbReference>
<organism evidence="8 9">
    <name type="scientific">Akanthomyces lecanii RCEF 1005</name>
    <dbReference type="NCBI Taxonomy" id="1081108"/>
    <lineage>
        <taxon>Eukaryota</taxon>
        <taxon>Fungi</taxon>
        <taxon>Dikarya</taxon>
        <taxon>Ascomycota</taxon>
        <taxon>Pezizomycotina</taxon>
        <taxon>Sordariomycetes</taxon>
        <taxon>Hypocreomycetidae</taxon>
        <taxon>Hypocreales</taxon>
        <taxon>Cordycipitaceae</taxon>
        <taxon>Akanthomyces</taxon>
        <taxon>Cordyceps confragosa</taxon>
    </lineage>
</organism>
<evidence type="ECO:0000256" key="1">
    <source>
        <dbReference type="ARBA" id="ARBA00011079"/>
    </source>
</evidence>
<name>A0A162K8U9_CORDF</name>
<dbReference type="Proteomes" id="UP000076881">
    <property type="component" value="Unassembled WGS sequence"/>
</dbReference>
<proteinExistence type="inferred from homology"/>
<gene>
    <name evidence="8" type="ORF">LEL_05436</name>
</gene>
<comment type="similarity">
    <text evidence="1">Belongs to the peptidase S28 family.</text>
</comment>
<dbReference type="InterPro" id="IPR008758">
    <property type="entry name" value="Peptidase_S28"/>
</dbReference>
<evidence type="ECO:0000256" key="6">
    <source>
        <dbReference type="SAM" id="MobiDB-lite"/>
    </source>
</evidence>
<feature type="chain" id="PRO_5007836403" evidence="7">
    <location>
        <begin position="20"/>
        <end position="552"/>
    </location>
</feature>
<dbReference type="GO" id="GO:0006508">
    <property type="term" value="P:proteolysis"/>
    <property type="evidence" value="ECO:0007669"/>
    <property type="project" value="UniProtKB-KW"/>
</dbReference>
<evidence type="ECO:0000256" key="3">
    <source>
        <dbReference type="ARBA" id="ARBA00022729"/>
    </source>
</evidence>
<dbReference type="Pfam" id="PF05577">
    <property type="entry name" value="Peptidase_S28"/>
    <property type="match status" value="1"/>
</dbReference>
<keyword evidence="5" id="KW-0325">Glycoprotein</keyword>
<dbReference type="Gene3D" id="3.40.50.1820">
    <property type="entry name" value="alpha/beta hydrolase"/>
    <property type="match status" value="2"/>
</dbReference>
<evidence type="ECO:0000256" key="4">
    <source>
        <dbReference type="ARBA" id="ARBA00022801"/>
    </source>
</evidence>
<keyword evidence="3 7" id="KW-0732">Signal</keyword>
<dbReference type="GO" id="GO:0008239">
    <property type="term" value="F:dipeptidyl-peptidase activity"/>
    <property type="evidence" value="ECO:0007669"/>
    <property type="project" value="TreeGrafter"/>
</dbReference>
<dbReference type="SUPFAM" id="SSF53474">
    <property type="entry name" value="alpha/beta-Hydrolases"/>
    <property type="match status" value="1"/>
</dbReference>
<dbReference type="PANTHER" id="PTHR11010:SF23">
    <property type="entry name" value="SERINE PEPTIDASE"/>
    <property type="match status" value="1"/>
</dbReference>
<dbReference type="AlphaFoldDB" id="A0A162K8U9"/>
<feature type="region of interest" description="Disordered" evidence="6">
    <location>
        <begin position="23"/>
        <end position="43"/>
    </location>
</feature>
<reference evidence="8 9" key="1">
    <citation type="journal article" date="2016" name="Genome Biol. Evol.">
        <title>Divergent and convergent evolution of fungal pathogenicity.</title>
        <authorList>
            <person name="Shang Y."/>
            <person name="Xiao G."/>
            <person name="Zheng P."/>
            <person name="Cen K."/>
            <person name="Zhan S."/>
            <person name="Wang C."/>
        </authorList>
    </citation>
    <scope>NUCLEOTIDE SEQUENCE [LARGE SCALE GENOMIC DNA]</scope>
    <source>
        <strain evidence="8 9">RCEF 1005</strain>
    </source>
</reference>
<protein>
    <submittedName>
        <fullName evidence="8">Peptidase S28</fullName>
    </submittedName>
</protein>
<dbReference type="PANTHER" id="PTHR11010">
    <property type="entry name" value="PROTEASE S28 PRO-X CARBOXYPEPTIDASE-RELATED"/>
    <property type="match status" value="1"/>
</dbReference>
<evidence type="ECO:0000313" key="8">
    <source>
        <dbReference type="EMBL" id="OAA78613.1"/>
    </source>
</evidence>
<comment type="caution">
    <text evidence="8">The sequence shown here is derived from an EMBL/GenBank/DDBJ whole genome shotgun (WGS) entry which is preliminary data.</text>
</comment>
<sequence length="552" mass="61740">MRFLTLAAKLLLVASTASAVRPGQRPRLGAPSLHLDAPSPADGVQKRADSPIHWAWFDQLLDHGKPELGTFKQLYYYDFEYYAGPGSPIIMNSPGENNATGWNGYVTNSTLAGNFAKSVGGAAILLEHRYWGYSSPYANLTTDNLQHLNLDQHLQDLVYFAKHVNFTFDPTGSSQPDKAPWVLTGCSYSGAVTAWLQTLYPGTYWAYHASSAVVEIISDFWQYASIVHDTMPKNCSTDYSKIIAHVDKVLSNGTDAQKTKLKKKFGFEILNDVDFAMALQDGSYLSQGLGFGDQKYNVTDKFHQFCDYVENRWPGSSAPQPGPEGVGLCAAINGLSKWFKEIDIPGGCASWGYSRWTEENDVTCYINDDFTSPVYRDTRVNNPENRQWMWMLCNEPFEFWRTGGAPADQPRMASKLVTVDAWRQQCDLYFPEVNGAKVGIRNGRTYEQINALTGGWDAVNTTRLMWCNAENDPWRPATVSSPWRPGGMLASTEAAPVHVVPGGAHCVDMLKYNADANEDLKKVWDAEIEQVNKWVGEFYAEKKKPWPKFKTA</sequence>
<feature type="signal peptide" evidence="7">
    <location>
        <begin position="1"/>
        <end position="19"/>
    </location>
</feature>
<keyword evidence="4" id="KW-0378">Hydrolase</keyword>
<accession>A0A162K8U9</accession>
<evidence type="ECO:0000256" key="7">
    <source>
        <dbReference type="SAM" id="SignalP"/>
    </source>
</evidence>
<evidence type="ECO:0000313" key="9">
    <source>
        <dbReference type="Proteomes" id="UP000076881"/>
    </source>
</evidence>
<evidence type="ECO:0000256" key="2">
    <source>
        <dbReference type="ARBA" id="ARBA00022670"/>
    </source>
</evidence>
<dbReference type="EMBL" id="AZHF01000003">
    <property type="protein sequence ID" value="OAA78613.1"/>
    <property type="molecule type" value="Genomic_DNA"/>
</dbReference>
<keyword evidence="2" id="KW-0645">Protease</keyword>
<dbReference type="OrthoDB" id="1735038at2759"/>
<keyword evidence="9" id="KW-1185">Reference proteome</keyword>
<evidence type="ECO:0000256" key="5">
    <source>
        <dbReference type="ARBA" id="ARBA00023180"/>
    </source>
</evidence>
<dbReference type="GO" id="GO:0070008">
    <property type="term" value="F:serine-type exopeptidase activity"/>
    <property type="evidence" value="ECO:0007669"/>
    <property type="project" value="InterPro"/>
</dbReference>